<dbReference type="GO" id="GO:0043565">
    <property type="term" value="F:sequence-specific DNA binding"/>
    <property type="evidence" value="ECO:0007669"/>
    <property type="project" value="InterPro"/>
</dbReference>
<dbReference type="Proteomes" id="UP001321506">
    <property type="component" value="Unassembled WGS sequence"/>
</dbReference>
<evidence type="ECO:0000256" key="2">
    <source>
        <dbReference type="ARBA" id="ARBA00023125"/>
    </source>
</evidence>
<dbReference type="Pfam" id="PF13404">
    <property type="entry name" value="HTH_AsnC-type"/>
    <property type="match status" value="1"/>
</dbReference>
<keyword evidence="6" id="KW-1185">Reference proteome</keyword>
<evidence type="ECO:0000313" key="5">
    <source>
        <dbReference type="EMBL" id="MDI2098780.1"/>
    </source>
</evidence>
<gene>
    <name evidence="5" type="ORF">QF206_07350</name>
</gene>
<dbReference type="PRINTS" id="PR00033">
    <property type="entry name" value="HTHASNC"/>
</dbReference>
<evidence type="ECO:0000259" key="4">
    <source>
        <dbReference type="PROSITE" id="PS50956"/>
    </source>
</evidence>
<dbReference type="GO" id="GO:0005829">
    <property type="term" value="C:cytosol"/>
    <property type="evidence" value="ECO:0007669"/>
    <property type="project" value="TreeGrafter"/>
</dbReference>
<dbReference type="Gene3D" id="3.30.70.920">
    <property type="match status" value="1"/>
</dbReference>
<accession>A0AAW6T4N3</accession>
<dbReference type="Gene3D" id="1.10.10.10">
    <property type="entry name" value="Winged helix-like DNA-binding domain superfamily/Winged helix DNA-binding domain"/>
    <property type="match status" value="1"/>
</dbReference>
<dbReference type="InterPro" id="IPR036390">
    <property type="entry name" value="WH_DNA-bd_sf"/>
</dbReference>
<name>A0AAW6T4N3_9MICO</name>
<evidence type="ECO:0000256" key="3">
    <source>
        <dbReference type="ARBA" id="ARBA00023163"/>
    </source>
</evidence>
<dbReference type="PANTHER" id="PTHR30154:SF34">
    <property type="entry name" value="TRANSCRIPTIONAL REGULATOR AZLB"/>
    <property type="match status" value="1"/>
</dbReference>
<dbReference type="InterPro" id="IPR011008">
    <property type="entry name" value="Dimeric_a/b-barrel"/>
</dbReference>
<keyword evidence="2" id="KW-0238">DNA-binding</keyword>
<feature type="domain" description="HTH asnC-type" evidence="4">
    <location>
        <begin position="17"/>
        <end position="77"/>
    </location>
</feature>
<comment type="caution">
    <text evidence="5">The sequence shown here is derived from an EMBL/GenBank/DDBJ whole genome shotgun (WGS) entry which is preliminary data.</text>
</comment>
<dbReference type="PROSITE" id="PS00519">
    <property type="entry name" value="HTH_ASNC_1"/>
    <property type="match status" value="1"/>
</dbReference>
<dbReference type="EMBL" id="JASATX010000002">
    <property type="protein sequence ID" value="MDI2098780.1"/>
    <property type="molecule type" value="Genomic_DNA"/>
</dbReference>
<dbReference type="SMART" id="SM00344">
    <property type="entry name" value="HTH_ASNC"/>
    <property type="match status" value="1"/>
</dbReference>
<dbReference type="InterPro" id="IPR019887">
    <property type="entry name" value="Tscrpt_reg_AsnC/Lrp_C"/>
</dbReference>
<dbReference type="PROSITE" id="PS50956">
    <property type="entry name" value="HTH_ASNC_2"/>
    <property type="match status" value="1"/>
</dbReference>
<dbReference type="SUPFAM" id="SSF46785">
    <property type="entry name" value="Winged helix' DNA-binding domain"/>
    <property type="match status" value="1"/>
</dbReference>
<dbReference type="InterPro" id="IPR019885">
    <property type="entry name" value="Tscrpt_reg_HTH_AsnC-type_CS"/>
</dbReference>
<evidence type="ECO:0000256" key="1">
    <source>
        <dbReference type="ARBA" id="ARBA00023015"/>
    </source>
</evidence>
<dbReference type="AlphaFoldDB" id="A0AAW6T4N3"/>
<sequence length="164" mass="17941">MNNGAAHTPESSRDERLDEIDRTLITALQEDGRLGYAELGELVGLTPGGARRRVVRLQERGVLQIVGVTDPLKLGYRSMALIGIEVNGDGDVTEVAAALDAIDDVIYVVASSGSFDLLVEVIAEDSSALFDVITRKVKRVPGVARTETFQYYAIHTHRFQWGTR</sequence>
<dbReference type="RefSeq" id="WP_281488557.1">
    <property type="nucleotide sequence ID" value="NZ_JASATX010000002.1"/>
</dbReference>
<keyword evidence="3" id="KW-0804">Transcription</keyword>
<evidence type="ECO:0000313" key="6">
    <source>
        <dbReference type="Proteomes" id="UP001321506"/>
    </source>
</evidence>
<dbReference type="SUPFAM" id="SSF54909">
    <property type="entry name" value="Dimeric alpha+beta barrel"/>
    <property type="match status" value="1"/>
</dbReference>
<dbReference type="GO" id="GO:0043200">
    <property type="term" value="P:response to amino acid"/>
    <property type="evidence" value="ECO:0007669"/>
    <property type="project" value="TreeGrafter"/>
</dbReference>
<keyword evidence="1" id="KW-0805">Transcription regulation</keyword>
<reference evidence="5 6" key="1">
    <citation type="submission" date="2023-04" db="EMBL/GenBank/DDBJ databases">
        <title>Klugiella caeni sp. nov. isolated from the sludge of biochemical tank.</title>
        <authorList>
            <person name="Geng K."/>
        </authorList>
    </citation>
    <scope>NUCLEOTIDE SEQUENCE [LARGE SCALE GENOMIC DNA]</scope>
    <source>
        <strain evidence="5 6">YN-L-19</strain>
    </source>
</reference>
<organism evidence="5 6">
    <name type="scientific">Ruicaihuangia caeni</name>
    <dbReference type="NCBI Taxonomy" id="3042517"/>
    <lineage>
        <taxon>Bacteria</taxon>
        <taxon>Bacillati</taxon>
        <taxon>Actinomycetota</taxon>
        <taxon>Actinomycetes</taxon>
        <taxon>Micrococcales</taxon>
        <taxon>Microbacteriaceae</taxon>
        <taxon>Ruicaihuangia</taxon>
    </lineage>
</organism>
<proteinExistence type="predicted"/>
<dbReference type="InterPro" id="IPR036388">
    <property type="entry name" value="WH-like_DNA-bd_sf"/>
</dbReference>
<dbReference type="InterPro" id="IPR019888">
    <property type="entry name" value="Tscrpt_reg_AsnC-like"/>
</dbReference>
<dbReference type="Pfam" id="PF01037">
    <property type="entry name" value="AsnC_trans_reg"/>
    <property type="match status" value="1"/>
</dbReference>
<protein>
    <submittedName>
        <fullName evidence="5">Lrp/AsnC family transcriptional regulator</fullName>
    </submittedName>
</protein>
<dbReference type="InterPro" id="IPR000485">
    <property type="entry name" value="AsnC-type_HTH_dom"/>
</dbReference>
<dbReference type="PANTHER" id="PTHR30154">
    <property type="entry name" value="LEUCINE-RESPONSIVE REGULATORY PROTEIN"/>
    <property type="match status" value="1"/>
</dbReference>